<dbReference type="PANTHER" id="PTHR40061:SF1">
    <property type="entry name" value="SPORULATION PROTEIN YLMC-RELATED"/>
    <property type="match status" value="1"/>
</dbReference>
<dbReference type="PANTHER" id="PTHR40061">
    <property type="entry name" value="SPORULATION PROTEIN YLMC-RELATED"/>
    <property type="match status" value="1"/>
</dbReference>
<evidence type="ECO:0000259" key="1">
    <source>
        <dbReference type="Pfam" id="PF05239"/>
    </source>
</evidence>
<dbReference type="Gene3D" id="2.30.30.240">
    <property type="entry name" value="PRC-barrel domain"/>
    <property type="match status" value="1"/>
</dbReference>
<comment type="caution">
    <text evidence="2">The sequence shown here is derived from an EMBL/GenBank/DDBJ whole genome shotgun (WGS) entry which is preliminary data.</text>
</comment>
<dbReference type="SUPFAM" id="SSF50346">
    <property type="entry name" value="PRC-barrel domain"/>
    <property type="match status" value="1"/>
</dbReference>
<evidence type="ECO:0000313" key="3">
    <source>
        <dbReference type="Proteomes" id="UP000602284"/>
    </source>
</evidence>
<dbReference type="EMBL" id="JAEQNB010000007">
    <property type="protein sequence ID" value="MBL0388967.1"/>
    <property type="molecule type" value="Genomic_DNA"/>
</dbReference>
<name>A0ABS1JF96_9BACL</name>
<accession>A0ABS1JF96</accession>
<dbReference type="InterPro" id="IPR014238">
    <property type="entry name" value="Spore_YlmC/YmxH"/>
</dbReference>
<gene>
    <name evidence="2" type="ORF">JJB07_20425</name>
</gene>
<dbReference type="RefSeq" id="WP_201637960.1">
    <property type="nucleotide sequence ID" value="NZ_JAEQNB010000007.1"/>
</dbReference>
<proteinExistence type="predicted"/>
<dbReference type="Pfam" id="PF05239">
    <property type="entry name" value="PRC"/>
    <property type="match status" value="1"/>
</dbReference>
<evidence type="ECO:0000313" key="2">
    <source>
        <dbReference type="EMBL" id="MBL0388967.1"/>
    </source>
</evidence>
<dbReference type="InterPro" id="IPR011033">
    <property type="entry name" value="PRC_barrel-like_sf"/>
</dbReference>
<sequence>MRLSELAGKEMIDMQSGTKIGSLGGADLWVDEETGRIDSILLVPAGFFSKRREETVIPWDAIVKIGPDMIILDSESTPRVTRHNAHE</sequence>
<dbReference type="NCBIfam" id="TIGR02888">
    <property type="entry name" value="spore_YlmC_YmxH"/>
    <property type="match status" value="1"/>
</dbReference>
<dbReference type="Proteomes" id="UP000602284">
    <property type="component" value="Unassembled WGS sequence"/>
</dbReference>
<feature type="domain" description="PRC-barrel" evidence="1">
    <location>
        <begin position="1"/>
        <end position="74"/>
    </location>
</feature>
<keyword evidence="3" id="KW-1185">Reference proteome</keyword>
<protein>
    <submittedName>
        <fullName evidence="2">YlmC/YmxH family sporulation protein</fullName>
    </submittedName>
</protein>
<dbReference type="InterPro" id="IPR027275">
    <property type="entry name" value="PRC-brl_dom"/>
</dbReference>
<organism evidence="2 3">
    <name type="scientific">Tumebacillus amylolyticus</name>
    <dbReference type="NCBI Taxonomy" id="2801339"/>
    <lineage>
        <taxon>Bacteria</taxon>
        <taxon>Bacillati</taxon>
        <taxon>Bacillota</taxon>
        <taxon>Bacilli</taxon>
        <taxon>Bacillales</taxon>
        <taxon>Alicyclobacillaceae</taxon>
        <taxon>Tumebacillus</taxon>
    </lineage>
</organism>
<reference evidence="2 3" key="1">
    <citation type="submission" date="2021-01" db="EMBL/GenBank/DDBJ databases">
        <title>Tumebacillus sp. strain ITR2 16S ribosomal RNA gene Genome sequencing and assembly.</title>
        <authorList>
            <person name="Kang M."/>
        </authorList>
    </citation>
    <scope>NUCLEOTIDE SEQUENCE [LARGE SCALE GENOMIC DNA]</scope>
    <source>
        <strain evidence="2 3">ITR2</strain>
    </source>
</reference>